<dbReference type="GO" id="GO:0042742">
    <property type="term" value="P:defense response to bacterium"/>
    <property type="evidence" value="ECO:0007669"/>
    <property type="project" value="UniProtKB-KW"/>
</dbReference>
<dbReference type="GO" id="GO:0031640">
    <property type="term" value="P:killing of cells of another organism"/>
    <property type="evidence" value="ECO:0007669"/>
    <property type="project" value="UniProtKB-KW"/>
</dbReference>
<evidence type="ECO:0000256" key="2">
    <source>
        <dbReference type="ARBA" id="ARBA00022638"/>
    </source>
</evidence>
<organism evidence="4 5">
    <name type="scientific">Cloacibacterium normanense</name>
    <dbReference type="NCBI Taxonomy" id="237258"/>
    <lineage>
        <taxon>Bacteria</taxon>
        <taxon>Pseudomonadati</taxon>
        <taxon>Bacteroidota</taxon>
        <taxon>Flavobacteriia</taxon>
        <taxon>Flavobacteriales</taxon>
        <taxon>Weeksellaceae</taxon>
    </lineage>
</organism>
<keyword evidence="1 3" id="KW-0929">Antimicrobial</keyword>
<dbReference type="Pfam" id="PF00959">
    <property type="entry name" value="Phage_lysozyme"/>
    <property type="match status" value="1"/>
</dbReference>
<keyword evidence="3" id="KW-0378">Hydrolase</keyword>
<protein>
    <recommendedName>
        <fullName evidence="3">Lysozyme</fullName>
        <ecNumber evidence="3">3.2.1.17</ecNumber>
    </recommendedName>
</protein>
<evidence type="ECO:0000256" key="3">
    <source>
        <dbReference type="RuleBase" id="RU003788"/>
    </source>
</evidence>
<comment type="caution">
    <text evidence="4">The sequence shown here is derived from an EMBL/GenBank/DDBJ whole genome shotgun (WGS) entry which is preliminary data.</text>
</comment>
<evidence type="ECO:0000313" key="5">
    <source>
        <dbReference type="Proteomes" id="UP000238565"/>
    </source>
</evidence>
<dbReference type="RefSeq" id="WP_104794083.1">
    <property type="nucleotide sequence ID" value="NZ_PTPZ01000006.1"/>
</dbReference>
<keyword evidence="3" id="KW-0326">Glycosidase</keyword>
<reference evidence="4 5" key="1">
    <citation type="submission" date="2018-02" db="EMBL/GenBank/DDBJ databases">
        <title>Draft genome sequence of bacterial isolates from marine environment.</title>
        <authorList>
            <person name="Singh S.K."/>
            <person name="Hill R."/>
            <person name="Major S."/>
            <person name="Cai H."/>
            <person name="Li Y."/>
        </authorList>
    </citation>
    <scope>NUCLEOTIDE SEQUENCE [LARGE SCALE GENOMIC DNA]</scope>
    <source>
        <strain evidence="4 5">IMET F</strain>
    </source>
</reference>
<dbReference type="InterPro" id="IPR002196">
    <property type="entry name" value="Glyco_hydro_24"/>
</dbReference>
<dbReference type="GO" id="GO:0009253">
    <property type="term" value="P:peptidoglycan catabolic process"/>
    <property type="evidence" value="ECO:0007669"/>
    <property type="project" value="InterPro"/>
</dbReference>
<accession>A0A2S7I3J5</accession>
<sequence length="223" mass="25651">MDFLTLFFGWMSGIVGVNLLSQAGTIQKPNNIFLCDGRSIPDLTPVLSFLKLWEAWHPYGKDIEGRGKFTTGWGSMNLLRPDGSVIRPVYKGEVWSKETADLQLKYYVENSARKLNRYLVSSGYAVNNKLYYAFLQAAYNMGDGYFDKISFKNIVASCRGVLDLTYCAETYKKYMVSMYKTFRDYNRNNIGLGWSRRILGAYYLIKGIEKSRAVIERELKKAY</sequence>
<dbReference type="Gene3D" id="1.10.530.40">
    <property type="match status" value="1"/>
</dbReference>
<gene>
    <name evidence="4" type="ORF">C3729_10425</name>
</gene>
<dbReference type="InterPro" id="IPR023346">
    <property type="entry name" value="Lysozyme-like_dom_sf"/>
</dbReference>
<dbReference type="AlphaFoldDB" id="A0A2S7I3J5"/>
<comment type="similarity">
    <text evidence="3">Belongs to the glycosyl hydrolase 24 family.</text>
</comment>
<evidence type="ECO:0000256" key="1">
    <source>
        <dbReference type="ARBA" id="ARBA00022529"/>
    </source>
</evidence>
<dbReference type="EMBL" id="PTPZ01000006">
    <property type="protein sequence ID" value="PPZ91079.1"/>
    <property type="molecule type" value="Genomic_DNA"/>
</dbReference>
<evidence type="ECO:0000313" key="4">
    <source>
        <dbReference type="EMBL" id="PPZ91079.1"/>
    </source>
</evidence>
<dbReference type="SUPFAM" id="SSF53955">
    <property type="entry name" value="Lysozyme-like"/>
    <property type="match status" value="1"/>
</dbReference>
<dbReference type="GO" id="GO:0003796">
    <property type="term" value="F:lysozyme activity"/>
    <property type="evidence" value="ECO:0007669"/>
    <property type="project" value="UniProtKB-EC"/>
</dbReference>
<dbReference type="InterPro" id="IPR023347">
    <property type="entry name" value="Lysozyme_dom_sf"/>
</dbReference>
<dbReference type="EC" id="3.2.1.17" evidence="3"/>
<proteinExistence type="inferred from homology"/>
<name>A0A2S7I3J5_9FLAO</name>
<dbReference type="Proteomes" id="UP000238565">
    <property type="component" value="Unassembled WGS sequence"/>
</dbReference>
<keyword evidence="2 3" id="KW-0081">Bacteriolytic enzyme</keyword>
<dbReference type="GO" id="GO:0016998">
    <property type="term" value="P:cell wall macromolecule catabolic process"/>
    <property type="evidence" value="ECO:0007669"/>
    <property type="project" value="InterPro"/>
</dbReference>
<comment type="catalytic activity">
    <reaction evidence="3">
        <text>Hydrolysis of (1-&gt;4)-beta-linkages between N-acetylmuramic acid and N-acetyl-D-glucosamine residues in a peptidoglycan and between N-acetyl-D-glucosamine residues in chitodextrins.</text>
        <dbReference type="EC" id="3.2.1.17"/>
    </reaction>
</comment>